<dbReference type="SUPFAM" id="SSF53254">
    <property type="entry name" value="Phosphoglycerate mutase-like"/>
    <property type="match status" value="1"/>
</dbReference>
<proteinExistence type="predicted"/>
<dbReference type="STRING" id="33010.BFS79_00020"/>
<keyword evidence="3" id="KW-0378">Hydrolase</keyword>
<dbReference type="SMART" id="SM00855">
    <property type="entry name" value="PGAM"/>
    <property type="match status" value="1"/>
</dbReference>
<dbReference type="OrthoDB" id="4120859at2"/>
<evidence type="ECO:0000313" key="5">
    <source>
        <dbReference type="Proteomes" id="UP000259211"/>
    </source>
</evidence>
<dbReference type="GO" id="GO:0016791">
    <property type="term" value="F:phosphatase activity"/>
    <property type="evidence" value="ECO:0007669"/>
    <property type="project" value="TreeGrafter"/>
</dbReference>
<dbReference type="InterPro" id="IPR013078">
    <property type="entry name" value="His_Pase_superF_clade-1"/>
</dbReference>
<dbReference type="Proteomes" id="UP001309299">
    <property type="component" value="Unassembled WGS sequence"/>
</dbReference>
<protein>
    <submittedName>
        <fullName evidence="4">Histidine phosphatase family protein</fullName>
        <ecNumber evidence="3">3.1.3.-</ecNumber>
    </submittedName>
</protein>
<accession>A0A1B9VPY8</accession>
<dbReference type="CDD" id="cd07067">
    <property type="entry name" value="HP_PGM_like"/>
    <property type="match status" value="1"/>
</dbReference>
<feature type="active site" description="Tele-phosphohistidine intermediate" evidence="1">
    <location>
        <position position="9"/>
    </location>
</feature>
<reference evidence="4 5" key="1">
    <citation type="submission" date="2017-07" db="EMBL/GenBank/DDBJ databases">
        <authorList>
            <person name="Sun Z.S."/>
            <person name="Albrecht U."/>
            <person name="Echele G."/>
            <person name="Lee C.C."/>
        </authorList>
    </citation>
    <scope>NUCLEOTIDE SEQUENCE [LARGE SCALE GENOMIC DNA]</scope>
    <source>
        <strain evidence="4 5">P16-029</strain>
    </source>
</reference>
<dbReference type="GO" id="GO:0005737">
    <property type="term" value="C:cytoplasm"/>
    <property type="evidence" value="ECO:0007669"/>
    <property type="project" value="TreeGrafter"/>
</dbReference>
<dbReference type="RefSeq" id="WP_016665652.1">
    <property type="nucleotide sequence ID" value="NZ_AP024308.1"/>
</dbReference>
<dbReference type="EMBL" id="NOWI01000002">
    <property type="protein sequence ID" value="RFT46354.1"/>
    <property type="molecule type" value="Genomic_DNA"/>
</dbReference>
<evidence type="ECO:0000256" key="1">
    <source>
        <dbReference type="PIRSR" id="PIRSR613078-1"/>
    </source>
</evidence>
<sequence>MARLLLIRHGRTEANAKGILAGRSNHPLDEVGTRDAKALASQLTDVEPDLVVTSPVTRARQTAAIITEGAGWTCPIRVNDAIAECDYGAWAGQSLSSLSSEPEWHTVVDNPPAAAFPGGETMTDMFLRTAQAARRIADEVRDGEAVVVSHGDPLRAIVADLVGLPHRLFQSLVISPASMTVLVQDGTTWRLQTLNWRPDKPLGAGSSAGRHLGGDTQ</sequence>
<dbReference type="InterPro" id="IPR050275">
    <property type="entry name" value="PGM_Phosphatase"/>
</dbReference>
<evidence type="ECO:0000256" key="2">
    <source>
        <dbReference type="PIRSR" id="PIRSR613078-2"/>
    </source>
</evidence>
<feature type="active site" description="Proton donor/acceptor" evidence="1">
    <location>
        <position position="84"/>
    </location>
</feature>
<evidence type="ECO:0000313" key="3">
    <source>
        <dbReference type="EMBL" id="MEH1547730.1"/>
    </source>
</evidence>
<feature type="binding site" evidence="2">
    <location>
        <begin position="84"/>
        <end position="87"/>
    </location>
    <ligand>
        <name>substrate</name>
    </ligand>
</feature>
<evidence type="ECO:0000313" key="4">
    <source>
        <dbReference type="EMBL" id="RFT46354.1"/>
    </source>
</evidence>
<dbReference type="eggNOG" id="COG0406">
    <property type="taxonomic scope" value="Bacteria"/>
</dbReference>
<dbReference type="AlphaFoldDB" id="A0A1B9VPY8"/>
<dbReference type="Pfam" id="PF00300">
    <property type="entry name" value="His_Phos_1"/>
    <property type="match status" value="1"/>
</dbReference>
<feature type="binding site" evidence="2">
    <location>
        <position position="58"/>
    </location>
    <ligand>
        <name>substrate</name>
    </ligand>
</feature>
<dbReference type="EMBL" id="JBAKUA010000027">
    <property type="protein sequence ID" value="MEH1547730.1"/>
    <property type="molecule type" value="Genomic_DNA"/>
</dbReference>
<dbReference type="PANTHER" id="PTHR48100">
    <property type="entry name" value="BROAD-SPECIFICITY PHOSPHATASE YOR283W-RELATED"/>
    <property type="match status" value="1"/>
</dbReference>
<dbReference type="Proteomes" id="UP000259211">
    <property type="component" value="Unassembled WGS sequence"/>
</dbReference>
<dbReference type="PANTHER" id="PTHR48100:SF2">
    <property type="entry name" value="CONSERVED PROTEIN"/>
    <property type="match status" value="1"/>
</dbReference>
<reference evidence="3" key="2">
    <citation type="submission" date="2024-02" db="EMBL/GenBank/DDBJ databases">
        <title>Bacterial skin colonization with Propionibacterium avidum as a risk factor for Periprosthetic Joint Infections - a single-center prospective study.</title>
        <authorList>
            <person name="Achermann Y."/>
        </authorList>
    </citation>
    <scope>NUCLEOTIDE SEQUENCE</scope>
    <source>
        <strain evidence="3">PAVI-2017310195</strain>
    </source>
</reference>
<dbReference type="EC" id="3.1.3.-" evidence="3"/>
<dbReference type="InterPro" id="IPR029033">
    <property type="entry name" value="His_PPase_superfam"/>
</dbReference>
<feature type="binding site" evidence="2">
    <location>
        <begin position="8"/>
        <end position="15"/>
    </location>
    <ligand>
        <name>substrate</name>
    </ligand>
</feature>
<dbReference type="Gene3D" id="3.40.50.1240">
    <property type="entry name" value="Phosphoglycerate mutase-like"/>
    <property type="match status" value="1"/>
</dbReference>
<comment type="caution">
    <text evidence="4">The sequence shown here is derived from an EMBL/GenBank/DDBJ whole genome shotgun (WGS) entry which is preliminary data.</text>
</comment>
<gene>
    <name evidence="4" type="ORF">CHT91_02005</name>
    <name evidence="3" type="ORF">V7F78_12150</name>
</gene>
<name>A0A1B9VPY8_9ACTN</name>
<organism evidence="4 5">
    <name type="scientific">Cutibacterium avidum</name>
    <dbReference type="NCBI Taxonomy" id="33010"/>
    <lineage>
        <taxon>Bacteria</taxon>
        <taxon>Bacillati</taxon>
        <taxon>Actinomycetota</taxon>
        <taxon>Actinomycetes</taxon>
        <taxon>Propionibacteriales</taxon>
        <taxon>Propionibacteriaceae</taxon>
        <taxon>Cutibacterium</taxon>
    </lineage>
</organism>